<evidence type="ECO:0000256" key="1">
    <source>
        <dbReference type="SAM" id="Coils"/>
    </source>
</evidence>
<protein>
    <submittedName>
        <fullName evidence="4 5">Uncharacterized protein</fullName>
    </submittedName>
</protein>
<evidence type="ECO:0000313" key="3">
    <source>
        <dbReference type="Proteomes" id="UP000050795"/>
    </source>
</evidence>
<dbReference type="WBParaSite" id="TREG1_104040.2">
    <property type="protein sequence ID" value="TREG1_104040.2"/>
    <property type="gene ID" value="TREG1_104040"/>
</dbReference>
<keyword evidence="1" id="KW-0175">Coiled coil</keyword>
<proteinExistence type="predicted"/>
<organism evidence="3 4">
    <name type="scientific">Trichobilharzia regenti</name>
    <name type="common">Nasal bird schistosome</name>
    <dbReference type="NCBI Taxonomy" id="157069"/>
    <lineage>
        <taxon>Eukaryota</taxon>
        <taxon>Metazoa</taxon>
        <taxon>Spiralia</taxon>
        <taxon>Lophotrochozoa</taxon>
        <taxon>Platyhelminthes</taxon>
        <taxon>Trematoda</taxon>
        <taxon>Digenea</taxon>
        <taxon>Strigeidida</taxon>
        <taxon>Schistosomatoidea</taxon>
        <taxon>Schistosomatidae</taxon>
        <taxon>Trichobilharzia</taxon>
    </lineage>
</organism>
<reference evidence="4 5" key="2">
    <citation type="submission" date="2023-11" db="UniProtKB">
        <authorList>
            <consortium name="WormBaseParasite"/>
        </authorList>
    </citation>
    <scope>IDENTIFICATION</scope>
</reference>
<keyword evidence="3" id="KW-1185">Reference proteome</keyword>
<feature type="region of interest" description="Disordered" evidence="2">
    <location>
        <begin position="1424"/>
        <end position="1464"/>
    </location>
</feature>
<sequence>MHASLAAIGRACTVEEDEDPPATPIQTSLDSQQADYIEQSLRLCTSTTDELITFTLSLCQSVKILTNFNQAVVLDDFNESEKIKLIFKTDEVTDSENQQLPTSVEGITTSVSTVKDINELSIKTLNSTHNIDNLNNLSVLHRFCLTIYKIVHLDTLNTTLKELSLGLIALLAHSENIIIKELNLLDCILTKFSISTNNSYSFQVLYEKKSTRLLNDYNEFLLTTLLHFDDENNAEDDNDTGNDDYMASRTSSANTRHYDHSSQLSELRILCESLRQCWTQMKRLANEHRYMCCRLNQLNTSNNCDRIFKRIFLNACKMNSFHSKVLTLAIINSAQHLIYSGVSLLGHIELTRFTHDELWEMTRGIEELSILRGHLHNTFQSYRNTRLHRLLCNYDSLQNSYQATLYLNDYMNSSRTLLSQIISYDLLSDPADVTFSISVGCLFSLFAKQRSLRLAHLIYLQLYRFSKLFLDPSGKDHADVNNYSERNLISQEYHKYINDNHGLLASDYLRNEYEFISSFLDILSQSTDLLYQVQKLQHVCTSAAATAQVRQAEAEQRLKTGYAENKPKQNSMSSHALSVEGKHGILVRNSSMSHSNTVESKDAYSKAFQKTDIHRKGDLITGVYLSRYQDTLHRSSTLDRYVATGSPVSPYPSVSSQAFYNEYNKVNPDSNSDVDQEHCLHESDYPSDVTEDSDISNNKRNELKKPKITSKKVVQWSDHREVSTRHQIIGRYLEMTWKQTEHTLTSLFLSTSSTLLNEPIHSKTDNGNKNIHDRILCRSALIMSTEELLKLGNNIRQLTVTADFFPSGLLPVLRKQALKFEEFAVWRNWYEECQGCEDLNHKHKINKSDDFQNSTNTCKLEDIDLQITCNHLNHTSLLSVYSNCDKQLTSCNAIDVFNKCCNPFIFHNMWNSKFFLLKTDVNSIVQLMIHITKLFVNNEESWSEMLTTIQNVILSSGISSIVHKFDITIPDSYSSLLLKIYKVYELSRRLDLTFVRFLTLLRNMIYSEYTMHRSSWISAPSYRQHSQEFVVLRENIEQLTNQISSLYKEAMHTEMFFDHIENIIKCFKNLVEIVFNKIIGCILFWFGYIGENANEELMRGFKELFNPVNSSFLSSPPTTTKSTIKVSSNIDNLAEIKTGLLNADRNFLIRLGRLIGSLSQMNSLLIALDQDVNIWRNDLRETFSQTMDQLLHAYTIKHQSEILLSIENDTDEGDCLVSLLVIFLDPFSRSPENCLNLLTKTTFSIDEMNLLCQYHLYMFNYITKPTVVSLFSSLTTLGQNAISCDLFMQKYLIKHFQNRVPFNLLYEIYQSIKEFHTCSIEYTSVESCSTSVKVNVHITNDPTQQKEETQSSTEKSTSIPSRQLDLKQIKDKLNSGSTGVEIIQSTFVLMSSAMKSTMHKHMPKEPKEKIASFAADVYSNLRLPFRNQSGNNSNNNNNNNTSSRMSNDKQESFVTDSKEKNDFS</sequence>
<dbReference type="Proteomes" id="UP000050795">
    <property type="component" value="Unassembled WGS sequence"/>
</dbReference>
<evidence type="ECO:0000313" key="5">
    <source>
        <dbReference type="WBParaSite" id="TREG1_104040.2"/>
    </source>
</evidence>
<feature type="region of interest" description="Disordered" evidence="2">
    <location>
        <begin position="1340"/>
        <end position="1363"/>
    </location>
</feature>
<feature type="compositionally biased region" description="Low complexity" evidence="2">
    <location>
        <begin position="1427"/>
        <end position="1445"/>
    </location>
</feature>
<accession>A0AA85IS32</accession>
<evidence type="ECO:0000256" key="2">
    <source>
        <dbReference type="SAM" id="MobiDB-lite"/>
    </source>
</evidence>
<evidence type="ECO:0000313" key="4">
    <source>
        <dbReference type="WBParaSite" id="TREG1_104040.1"/>
    </source>
</evidence>
<feature type="region of interest" description="Disordered" evidence="2">
    <location>
        <begin position="683"/>
        <end position="702"/>
    </location>
</feature>
<feature type="compositionally biased region" description="Basic and acidic residues" evidence="2">
    <location>
        <begin position="1446"/>
        <end position="1464"/>
    </location>
</feature>
<reference evidence="3" key="1">
    <citation type="submission" date="2022-06" db="EMBL/GenBank/DDBJ databases">
        <authorList>
            <person name="Berger JAMES D."/>
            <person name="Berger JAMES D."/>
        </authorList>
    </citation>
    <scope>NUCLEOTIDE SEQUENCE [LARGE SCALE GENOMIC DNA]</scope>
</reference>
<dbReference type="WBParaSite" id="TREG1_104040.1">
    <property type="protein sequence ID" value="TREG1_104040.1"/>
    <property type="gene ID" value="TREG1_104040"/>
</dbReference>
<name>A0AA85IS32_TRIRE</name>
<feature type="coiled-coil region" evidence="1">
    <location>
        <begin position="1022"/>
        <end position="1049"/>
    </location>
</feature>